<feature type="domain" description="R13L1/DRL21-like LRR repeat region" evidence="10">
    <location>
        <begin position="692"/>
        <end position="826"/>
    </location>
</feature>
<evidence type="ECO:0008006" key="13">
    <source>
        <dbReference type="Google" id="ProtNLM"/>
    </source>
</evidence>
<dbReference type="GO" id="GO:0043531">
    <property type="term" value="F:ADP binding"/>
    <property type="evidence" value="ECO:0007669"/>
    <property type="project" value="InterPro"/>
</dbReference>
<evidence type="ECO:0000259" key="10">
    <source>
        <dbReference type="Pfam" id="PF25019"/>
    </source>
</evidence>
<dbReference type="InterPro" id="IPR041118">
    <property type="entry name" value="Rx_N"/>
</dbReference>
<protein>
    <recommendedName>
        <fullName evidence="13">Disease resistance protein RGA3</fullName>
    </recommendedName>
</protein>
<dbReference type="GO" id="GO:0006952">
    <property type="term" value="P:defense response"/>
    <property type="evidence" value="ECO:0007669"/>
    <property type="project" value="UniProtKB-KW"/>
</dbReference>
<dbReference type="GO" id="GO:0051707">
    <property type="term" value="P:response to other organism"/>
    <property type="evidence" value="ECO:0007669"/>
    <property type="project" value="UniProtKB-ARBA"/>
</dbReference>
<dbReference type="InterPro" id="IPR002182">
    <property type="entry name" value="NB-ARC"/>
</dbReference>
<evidence type="ECO:0000256" key="2">
    <source>
        <dbReference type="ARBA" id="ARBA00022614"/>
    </source>
</evidence>
<dbReference type="Pfam" id="PF00931">
    <property type="entry name" value="NB-ARC"/>
    <property type="match status" value="1"/>
</dbReference>
<dbReference type="FunFam" id="1.10.10.10:FF:000322">
    <property type="entry name" value="Probable disease resistance protein At1g63360"/>
    <property type="match status" value="1"/>
</dbReference>
<keyword evidence="6" id="KW-0067">ATP-binding</keyword>
<keyword evidence="3" id="KW-0677">Repeat</keyword>
<dbReference type="InterPro" id="IPR042197">
    <property type="entry name" value="Apaf_helical"/>
</dbReference>
<dbReference type="Proteomes" id="UP000235145">
    <property type="component" value="Unassembled WGS sequence"/>
</dbReference>
<keyword evidence="12" id="KW-1185">Reference proteome</keyword>
<keyword evidence="4" id="KW-0547">Nucleotide-binding</keyword>
<dbReference type="CDD" id="cd14798">
    <property type="entry name" value="RX-CC_like"/>
    <property type="match status" value="1"/>
</dbReference>
<dbReference type="InterPro" id="IPR036388">
    <property type="entry name" value="WH-like_DNA-bd_sf"/>
</dbReference>
<evidence type="ECO:0000259" key="9">
    <source>
        <dbReference type="Pfam" id="PF23559"/>
    </source>
</evidence>
<dbReference type="Gene3D" id="1.10.10.10">
    <property type="entry name" value="Winged helix-like DNA-binding domain superfamily/Winged helix DNA-binding domain"/>
    <property type="match status" value="1"/>
</dbReference>
<evidence type="ECO:0000259" key="8">
    <source>
        <dbReference type="Pfam" id="PF18052"/>
    </source>
</evidence>
<dbReference type="InterPro" id="IPR056789">
    <property type="entry name" value="LRR_R13L1-DRL21"/>
</dbReference>
<dbReference type="Pfam" id="PF25019">
    <property type="entry name" value="LRR_R13L1-DRL21"/>
    <property type="match status" value="1"/>
</dbReference>
<name>A0A9R1W447_LACSA</name>
<organism evidence="11 12">
    <name type="scientific">Lactuca sativa</name>
    <name type="common">Garden lettuce</name>
    <dbReference type="NCBI Taxonomy" id="4236"/>
    <lineage>
        <taxon>Eukaryota</taxon>
        <taxon>Viridiplantae</taxon>
        <taxon>Streptophyta</taxon>
        <taxon>Embryophyta</taxon>
        <taxon>Tracheophyta</taxon>
        <taxon>Spermatophyta</taxon>
        <taxon>Magnoliopsida</taxon>
        <taxon>eudicotyledons</taxon>
        <taxon>Gunneridae</taxon>
        <taxon>Pentapetalae</taxon>
        <taxon>asterids</taxon>
        <taxon>campanulids</taxon>
        <taxon>Asterales</taxon>
        <taxon>Asteraceae</taxon>
        <taxon>Cichorioideae</taxon>
        <taxon>Cichorieae</taxon>
        <taxon>Lactucinae</taxon>
        <taxon>Lactuca</taxon>
    </lineage>
</organism>
<feature type="domain" description="Disease resistance N-terminal" evidence="8">
    <location>
        <begin position="12"/>
        <end position="95"/>
    </location>
</feature>
<reference evidence="11 12" key="1">
    <citation type="journal article" date="2017" name="Nat. Commun.">
        <title>Genome assembly with in vitro proximity ligation data and whole-genome triplication in lettuce.</title>
        <authorList>
            <person name="Reyes-Chin-Wo S."/>
            <person name="Wang Z."/>
            <person name="Yang X."/>
            <person name="Kozik A."/>
            <person name="Arikit S."/>
            <person name="Song C."/>
            <person name="Xia L."/>
            <person name="Froenicke L."/>
            <person name="Lavelle D.O."/>
            <person name="Truco M.J."/>
            <person name="Xia R."/>
            <person name="Zhu S."/>
            <person name="Xu C."/>
            <person name="Xu H."/>
            <person name="Xu X."/>
            <person name="Cox K."/>
            <person name="Korf I."/>
            <person name="Meyers B.C."/>
            <person name="Michelmore R.W."/>
        </authorList>
    </citation>
    <scope>NUCLEOTIDE SEQUENCE [LARGE SCALE GENOMIC DNA]</scope>
    <source>
        <strain evidence="12">cv. Salinas</strain>
        <tissue evidence="11">Seedlings</tissue>
    </source>
</reference>
<dbReference type="PANTHER" id="PTHR36766:SF70">
    <property type="entry name" value="DISEASE RESISTANCE PROTEIN RGA4"/>
    <property type="match status" value="1"/>
</dbReference>
<dbReference type="Pfam" id="PF18052">
    <property type="entry name" value="Rx_N"/>
    <property type="match status" value="1"/>
</dbReference>
<dbReference type="InterPro" id="IPR038005">
    <property type="entry name" value="RX-like_CC"/>
</dbReference>
<dbReference type="PRINTS" id="PR00364">
    <property type="entry name" value="DISEASERSIST"/>
</dbReference>
<accession>A0A9R1W447</accession>
<evidence type="ECO:0000256" key="3">
    <source>
        <dbReference type="ARBA" id="ARBA00022737"/>
    </source>
</evidence>
<evidence type="ECO:0000256" key="1">
    <source>
        <dbReference type="ARBA" id="ARBA00008894"/>
    </source>
</evidence>
<dbReference type="GO" id="GO:0005524">
    <property type="term" value="F:ATP binding"/>
    <property type="evidence" value="ECO:0007669"/>
    <property type="project" value="UniProtKB-KW"/>
</dbReference>
<evidence type="ECO:0000256" key="6">
    <source>
        <dbReference type="ARBA" id="ARBA00022840"/>
    </source>
</evidence>
<dbReference type="Gene3D" id="3.80.10.10">
    <property type="entry name" value="Ribonuclease Inhibitor"/>
    <property type="match status" value="2"/>
</dbReference>
<dbReference type="Gene3D" id="1.10.8.430">
    <property type="entry name" value="Helical domain of apoptotic protease-activating factors"/>
    <property type="match status" value="1"/>
</dbReference>
<keyword evidence="2" id="KW-0433">Leucine-rich repeat</keyword>
<dbReference type="Gene3D" id="3.40.50.300">
    <property type="entry name" value="P-loop containing nucleotide triphosphate hydrolases"/>
    <property type="match status" value="1"/>
</dbReference>
<dbReference type="EMBL" id="NBSK02000003">
    <property type="protein sequence ID" value="KAJ0215816.1"/>
    <property type="molecule type" value="Genomic_DNA"/>
</dbReference>
<evidence type="ECO:0000256" key="4">
    <source>
        <dbReference type="ARBA" id="ARBA00022741"/>
    </source>
</evidence>
<proteinExistence type="inferred from homology"/>
<keyword evidence="5" id="KW-0611">Plant defense</keyword>
<dbReference type="InterPro" id="IPR058922">
    <property type="entry name" value="WHD_DRP"/>
</dbReference>
<dbReference type="SUPFAM" id="SSF52058">
    <property type="entry name" value="L domain-like"/>
    <property type="match status" value="2"/>
</dbReference>
<dbReference type="PANTHER" id="PTHR36766">
    <property type="entry name" value="PLANT BROAD-SPECTRUM MILDEW RESISTANCE PROTEIN RPW8"/>
    <property type="match status" value="1"/>
</dbReference>
<dbReference type="InterPro" id="IPR032675">
    <property type="entry name" value="LRR_dom_sf"/>
</dbReference>
<dbReference type="Pfam" id="PF23559">
    <property type="entry name" value="WHD_DRP"/>
    <property type="match status" value="1"/>
</dbReference>
<comment type="caution">
    <text evidence="11">The sequence shown here is derived from an EMBL/GenBank/DDBJ whole genome shotgun (WGS) entry which is preliminary data.</text>
</comment>
<dbReference type="SUPFAM" id="SSF52540">
    <property type="entry name" value="P-loop containing nucleoside triphosphate hydrolases"/>
    <property type="match status" value="1"/>
</dbReference>
<evidence type="ECO:0000313" key="11">
    <source>
        <dbReference type="EMBL" id="KAJ0215816.1"/>
    </source>
</evidence>
<comment type="similarity">
    <text evidence="1">Belongs to the disease resistance NB-LRR family.</text>
</comment>
<evidence type="ECO:0000259" key="7">
    <source>
        <dbReference type="Pfam" id="PF00931"/>
    </source>
</evidence>
<gene>
    <name evidence="11" type="ORF">LSAT_V11C300142780</name>
</gene>
<evidence type="ECO:0000313" key="12">
    <source>
        <dbReference type="Proteomes" id="UP000235145"/>
    </source>
</evidence>
<dbReference type="InterPro" id="IPR027417">
    <property type="entry name" value="P-loop_NTPase"/>
</dbReference>
<sequence>MAEALITIAAEGLLKKVLSIAANEIVIAWGYEEKLTTLHELLDLIRAKLRDAERQKGTEAVMVWLKQLKDVVSEADDILDEVHYEMLRREVKKRDWIARKVPHLPSLKKLSFRREMSHKIENVSKKLFEINKRANDLRLENEQSIPVSNSLCRETDPYLDEFKIIGRGNDELHIIQLLTHSRKDENLKIVPIVGMGGIGKTTLAKSIYNNPKIEQHFDVRAWLCVSVKIEVNTLLANIYEALAGKECESRTRVNIIKDLQKELGSKTYLLVLDDVWDEERAHWDDFRTCMLKVNSQNGSGILVTTRNLEIGTLAMSEEFRALQGLSDDQCWSIFKEIAFAADQPSLHELEEIGRDIVKKCRGLPLLVNVIGGMLRNYNDKEKWLSIRDSKVWDLEGEGDRVQNSLKLSFDNLPNSIVKQCFAYCSIFQKGSIMKGEELVQLWMALGFVQGDEARNKDMEDVGNDIVEILVSNLLLQDVTRDEYGYVAACSMHDLLHDLSSSLVRHESLRLVHPTHDDIVRIPQVKHLSVYRHWKDDVRINISLKKMSSVVFKDEMKARSLHTLFFEGEVENNISFQHFKYLRILKLDRCRLCILDESIGELTHLKYLDLSNTEVGSLPKSIGKLYHLQTLKLCGCRSFKVNHLRRLPIEFRNLISLRHFEFPETVPINNVGQLTSLRTLPSFHVLGKKGHQIEELGPLKHLGRKLRILNLEKVKSKKEATKADLFGKKNLSKIEFCWNNKDEVANRNDKDVLEGLQPPENLKSLTIYNFSGDSFPQWVSTMTISIEGKWTPLHKLVEIKLIRCHNCPLLPMLKNLPLLRDLVLRNMDNLTCLSSFSVKEGEKLTGSRSIKPLSPSLRSLQLIGMERLEKWMDAATNSSTLLSPVLEKLYIYNCPKIVLLDECHPHPLVSLKIKNCKNLESIKSIEGLTSLESLSIDGCHSLMGLPDFHNQGHSLKRLSVTECNKLTSLPPKMFECFSILSRLKLGPFSKELHSFPSLQGIKKLRNHLHSLELNGWDHLESIPEKIEHLTSLARLTIQGFGMRELPIWLTNMSSIRYIAFNDCKRLDKETIKRGAPRDADNVLIDGCRSEH</sequence>
<dbReference type="AlphaFoldDB" id="A0A9R1W447"/>
<feature type="domain" description="Disease resistance protein winged helix" evidence="9">
    <location>
        <begin position="426"/>
        <end position="498"/>
    </location>
</feature>
<dbReference type="Gene3D" id="1.20.5.4130">
    <property type="match status" value="1"/>
</dbReference>
<evidence type="ECO:0000256" key="5">
    <source>
        <dbReference type="ARBA" id="ARBA00022821"/>
    </source>
</evidence>
<feature type="domain" description="NB-ARC" evidence="7">
    <location>
        <begin position="181"/>
        <end position="342"/>
    </location>
</feature>